<protein>
    <recommendedName>
        <fullName evidence="2">CCHC-type domain-containing protein</fullName>
    </recommendedName>
</protein>
<dbReference type="PANTHER" id="PTHR22639">
    <property type="entry name" value="GAG-RELATED PROTEIN"/>
    <property type="match status" value="1"/>
</dbReference>
<dbReference type="AlphaFoldDB" id="A0A7J5ZC42"/>
<dbReference type="Proteomes" id="UP000518266">
    <property type="component" value="Unassembled WGS sequence"/>
</dbReference>
<organism evidence="3 4">
    <name type="scientific">Dissostichus mawsoni</name>
    <name type="common">Antarctic cod</name>
    <dbReference type="NCBI Taxonomy" id="36200"/>
    <lineage>
        <taxon>Eukaryota</taxon>
        <taxon>Metazoa</taxon>
        <taxon>Chordata</taxon>
        <taxon>Craniata</taxon>
        <taxon>Vertebrata</taxon>
        <taxon>Euteleostomi</taxon>
        <taxon>Actinopterygii</taxon>
        <taxon>Neopterygii</taxon>
        <taxon>Teleostei</taxon>
        <taxon>Neoteleostei</taxon>
        <taxon>Acanthomorphata</taxon>
        <taxon>Eupercaria</taxon>
        <taxon>Perciformes</taxon>
        <taxon>Notothenioidei</taxon>
        <taxon>Nototheniidae</taxon>
        <taxon>Dissostichus</taxon>
    </lineage>
</organism>
<dbReference type="InterPro" id="IPR057810">
    <property type="entry name" value="RBD_ZCCHC3_1st"/>
</dbReference>
<keyword evidence="4" id="KW-1185">Reference proteome</keyword>
<dbReference type="GO" id="GO:0003690">
    <property type="term" value="F:double-stranded DNA binding"/>
    <property type="evidence" value="ECO:0007669"/>
    <property type="project" value="InterPro"/>
</dbReference>
<reference evidence="3 4" key="1">
    <citation type="submission" date="2020-03" db="EMBL/GenBank/DDBJ databases">
        <title>Dissostichus mawsoni Genome sequencing and assembly.</title>
        <authorList>
            <person name="Park H."/>
        </authorList>
    </citation>
    <scope>NUCLEOTIDE SEQUENCE [LARGE SCALE GENOMIC DNA]</scope>
    <source>
        <strain evidence="3">DM0001</strain>
        <tissue evidence="3">Muscle</tissue>
    </source>
</reference>
<dbReference type="GO" id="GO:0002218">
    <property type="term" value="P:activation of innate immune response"/>
    <property type="evidence" value="ECO:0007669"/>
    <property type="project" value="InterPro"/>
</dbReference>
<dbReference type="GO" id="GO:0008270">
    <property type="term" value="F:zinc ion binding"/>
    <property type="evidence" value="ECO:0007669"/>
    <property type="project" value="UniProtKB-KW"/>
</dbReference>
<dbReference type="EMBL" id="JAAKFY010000003">
    <property type="protein sequence ID" value="KAF3859143.1"/>
    <property type="molecule type" value="Genomic_DNA"/>
</dbReference>
<dbReference type="InterPro" id="IPR036875">
    <property type="entry name" value="Znf_CCHC_sf"/>
</dbReference>
<dbReference type="OrthoDB" id="8952792at2759"/>
<evidence type="ECO:0000259" key="2">
    <source>
        <dbReference type="PROSITE" id="PS50158"/>
    </source>
</evidence>
<evidence type="ECO:0000256" key="1">
    <source>
        <dbReference type="PROSITE-ProRule" id="PRU00047"/>
    </source>
</evidence>
<proteinExistence type="predicted"/>
<dbReference type="InterPro" id="IPR042509">
    <property type="entry name" value="ZCCHC3"/>
</dbReference>
<dbReference type="GO" id="GO:0003723">
    <property type="term" value="F:RNA binding"/>
    <property type="evidence" value="ECO:0007669"/>
    <property type="project" value="InterPro"/>
</dbReference>
<name>A0A7J5ZC42_DISMA</name>
<dbReference type="PROSITE" id="PS50158">
    <property type="entry name" value="ZF_CCHC"/>
    <property type="match status" value="1"/>
</dbReference>
<evidence type="ECO:0000313" key="3">
    <source>
        <dbReference type="EMBL" id="KAF3859143.1"/>
    </source>
</evidence>
<accession>A0A7J5ZC42</accession>
<evidence type="ECO:0000313" key="4">
    <source>
        <dbReference type="Proteomes" id="UP000518266"/>
    </source>
</evidence>
<dbReference type="Pfam" id="PF23057">
    <property type="entry name" value="RBD_ZCCHC3_1st"/>
    <property type="match status" value="1"/>
</dbReference>
<dbReference type="PANTHER" id="PTHR22639:SF3">
    <property type="entry name" value="ZINC FINGER CCHC DOMAIN-CONTAINING PROTEIN 3"/>
    <property type="match status" value="1"/>
</dbReference>
<dbReference type="InterPro" id="IPR057811">
    <property type="entry name" value="RBD_ZCCHC3_2nd"/>
</dbReference>
<keyword evidence="1" id="KW-0479">Metal-binding</keyword>
<gene>
    <name evidence="3" type="ORF">F7725_021542</name>
</gene>
<dbReference type="Pfam" id="PF23058">
    <property type="entry name" value="RBD_ZCCHC3_2nd"/>
    <property type="match status" value="1"/>
</dbReference>
<comment type="caution">
    <text evidence="3">The sequence shown here is derived from an EMBL/GenBank/DDBJ whole genome shotgun (WGS) entry which is preliminary data.</text>
</comment>
<dbReference type="InterPro" id="IPR001878">
    <property type="entry name" value="Znf_CCHC"/>
</dbReference>
<dbReference type="SUPFAM" id="SSF57756">
    <property type="entry name" value="Retrovirus zinc finger-like domains"/>
    <property type="match status" value="1"/>
</dbReference>
<keyword evidence="1" id="KW-0863">Zinc-finger</keyword>
<sequence length="626" mass="70327">MKARRSKREVSQLQRLLEREYAKGNCGATINQNVCDSLKARLRHVAEGKARAFLARSRAEFIEQSETCSAAFFSSVRAKKARQVVTGIRDSQGIVVTEDGQMVRVATDHFRDSFKEKRDLMAWSNLGPRAEQQPWHYRHAARWLRVHPEAAGPDVKLNHRALYKEAREKINVGPVIGIPSKVWRRIQPKGLDNRLKDLNWLCLLRCLPVREIMHRHGLARSPVCPRPDCKDEETIRYVMWDCPFARGAWSRVEGWLGQSFPGLKMTWDGIERGSGPGGFWAMFPVWLAYLVFFPNRGHKRQHSSRGLFWTQCQRSHSIWCFFPIGGTNGSTAAGVFFGLNAKEATVFGVFSQSGAQTAAQQQGSFLDSMPKKPQVRATNHAHAALAQLGERVWPGMRKSQAVVAEEDILSRTWFCRKVIMQQLQLKVDAIYCLQWNQQEGAFDVTLKDEQVYTKVAMDCVAAAMLKPLACYKVINLDRPNFRTITVHMFNPFVTDRALAEFLGQYGEVLTAARHVKDTMGIWTGRRQFQVLLKSEPEGCGGLKHPPASFSLGADRGYLFYPRQPAFCRRCRQSGHVEGGCNGASCRFCGQGGHEAKNCTVPKACHGCGGKITSTEAVLGGGGRLQR</sequence>
<feature type="domain" description="CCHC-type" evidence="2">
    <location>
        <begin position="585"/>
        <end position="598"/>
    </location>
</feature>
<keyword evidence="1" id="KW-0862">Zinc</keyword>